<evidence type="ECO:0000313" key="1">
    <source>
        <dbReference type="EMBL" id="GAJ28304.1"/>
    </source>
</evidence>
<accession>A0A023D2L6</accession>
<keyword evidence="2" id="KW-1185">Reference proteome</keyword>
<dbReference type="EMBL" id="BAND01000018">
    <property type="protein sequence ID" value="GAJ28304.1"/>
    <property type="molecule type" value="Genomic_DNA"/>
</dbReference>
<dbReference type="InterPro" id="IPR003738">
    <property type="entry name" value="SRAP"/>
</dbReference>
<dbReference type="AlphaFoldDB" id="A0A023D2L6"/>
<dbReference type="OrthoDB" id="9782620at2"/>
<dbReference type="GO" id="GO:0106300">
    <property type="term" value="P:protein-DNA covalent cross-linking repair"/>
    <property type="evidence" value="ECO:0007669"/>
    <property type="project" value="InterPro"/>
</dbReference>
<dbReference type="Proteomes" id="UP000019760">
    <property type="component" value="Unassembled WGS sequence"/>
</dbReference>
<dbReference type="Pfam" id="PF02586">
    <property type="entry name" value="SRAP"/>
    <property type="match status" value="1"/>
</dbReference>
<evidence type="ECO:0008006" key="3">
    <source>
        <dbReference type="Google" id="ProtNLM"/>
    </source>
</evidence>
<sequence>MDDLYAILTTEANRKVGAVHPKAMPVILTRQEEMDLWMTAPADEATRLRRLLVRVA</sequence>
<reference evidence="2" key="1">
    <citation type="journal article" date="2014" name="FEMS Microbiol. Lett.">
        <title>Draft Genomic DNA Sequence of the Facultatively Methylotrophic Bacterium Acidomonas methanolica type strain MB58.</title>
        <authorList>
            <person name="Higashiura N."/>
            <person name="Hadano H."/>
            <person name="Hirakawa H."/>
            <person name="Matsutani M."/>
            <person name="Takabe S."/>
            <person name="Matsushita K."/>
            <person name="Azuma Y."/>
        </authorList>
    </citation>
    <scope>NUCLEOTIDE SEQUENCE [LARGE SCALE GENOMIC DNA]</scope>
    <source>
        <strain evidence="2">MB58</strain>
    </source>
</reference>
<dbReference type="SUPFAM" id="SSF143081">
    <property type="entry name" value="BB1717-like"/>
    <property type="match status" value="1"/>
</dbReference>
<reference evidence="1 2" key="2">
    <citation type="journal article" date="2014" name="FEMS Microbiol. Lett.">
        <title>Draft genomic DNA sequence of the facultatively methylotrophic bacterium Acidomonas methanolica type strain MB58.</title>
        <authorList>
            <person name="Higashiura N."/>
            <person name="Hadano H."/>
            <person name="Hirakawa H."/>
            <person name="Matsutani M."/>
            <person name="Takabe S."/>
            <person name="Matsushita K."/>
            <person name="Azuma Y."/>
        </authorList>
    </citation>
    <scope>NUCLEOTIDE SEQUENCE [LARGE SCALE GENOMIC DNA]</scope>
    <source>
        <strain evidence="1 2">MB58</strain>
    </source>
</reference>
<name>A0A023D2L6_ACIMT</name>
<comment type="caution">
    <text evidence="1">The sequence shown here is derived from an EMBL/GenBank/DDBJ whole genome shotgun (WGS) entry which is preliminary data.</text>
</comment>
<dbReference type="Gene3D" id="3.90.1680.10">
    <property type="entry name" value="SOS response associated peptidase-like"/>
    <property type="match status" value="1"/>
</dbReference>
<protein>
    <recommendedName>
        <fullName evidence="3">SOS response associated peptidase (SRAP)</fullName>
    </recommendedName>
</protein>
<dbReference type="GO" id="GO:0003697">
    <property type="term" value="F:single-stranded DNA binding"/>
    <property type="evidence" value="ECO:0007669"/>
    <property type="project" value="InterPro"/>
</dbReference>
<dbReference type="InterPro" id="IPR036590">
    <property type="entry name" value="SRAP-like"/>
</dbReference>
<proteinExistence type="predicted"/>
<evidence type="ECO:0000313" key="2">
    <source>
        <dbReference type="Proteomes" id="UP000019760"/>
    </source>
</evidence>
<organism evidence="1 2">
    <name type="scientific">Acidomonas methanolica NBRC 104435</name>
    <dbReference type="NCBI Taxonomy" id="1231351"/>
    <lineage>
        <taxon>Bacteria</taxon>
        <taxon>Pseudomonadati</taxon>
        <taxon>Pseudomonadota</taxon>
        <taxon>Alphaproteobacteria</taxon>
        <taxon>Acetobacterales</taxon>
        <taxon>Acetobacteraceae</taxon>
        <taxon>Acidomonas</taxon>
    </lineage>
</organism>
<gene>
    <name evidence="1" type="ORF">Amme_018_029</name>
</gene>